<dbReference type="PANTHER" id="PTHR43085">
    <property type="entry name" value="HEXOKINASE FAMILY MEMBER"/>
    <property type="match status" value="1"/>
</dbReference>
<dbReference type="InterPro" id="IPR002173">
    <property type="entry name" value="Carboh/pur_kinase_PfkB_CS"/>
</dbReference>
<evidence type="ECO:0000313" key="9">
    <source>
        <dbReference type="Proteomes" id="UP001595976"/>
    </source>
</evidence>
<evidence type="ECO:0000256" key="2">
    <source>
        <dbReference type="ARBA" id="ARBA00022679"/>
    </source>
</evidence>
<dbReference type="InterPro" id="IPR011611">
    <property type="entry name" value="PfkB_dom"/>
</dbReference>
<keyword evidence="3" id="KW-0547">Nucleotide-binding</keyword>
<keyword evidence="2" id="KW-0808">Transferase</keyword>
<dbReference type="Gene3D" id="3.40.1190.20">
    <property type="match status" value="1"/>
</dbReference>
<evidence type="ECO:0000256" key="1">
    <source>
        <dbReference type="ARBA" id="ARBA00010688"/>
    </source>
</evidence>
<keyword evidence="5" id="KW-0067">ATP-binding</keyword>
<feature type="domain" description="Carbohydrate kinase PfkB" evidence="7">
    <location>
        <begin position="24"/>
        <end position="305"/>
    </location>
</feature>
<dbReference type="EMBL" id="JBHSLI010000001">
    <property type="protein sequence ID" value="MFC5292363.1"/>
    <property type="molecule type" value="Genomic_DNA"/>
</dbReference>
<dbReference type="Pfam" id="PF00294">
    <property type="entry name" value="PfkB"/>
    <property type="match status" value="1"/>
</dbReference>
<comment type="similarity">
    <text evidence="1">Belongs to the carbohydrate kinase PfkB family.</text>
</comment>
<dbReference type="Proteomes" id="UP001595976">
    <property type="component" value="Unassembled WGS sequence"/>
</dbReference>
<evidence type="ECO:0000256" key="3">
    <source>
        <dbReference type="ARBA" id="ARBA00022741"/>
    </source>
</evidence>
<gene>
    <name evidence="8" type="ORF">ACFPK2_05080</name>
</gene>
<reference evidence="9" key="1">
    <citation type="journal article" date="2019" name="Int. J. Syst. Evol. Microbiol.">
        <title>The Global Catalogue of Microorganisms (GCM) 10K type strain sequencing project: providing services to taxonomists for standard genome sequencing and annotation.</title>
        <authorList>
            <consortium name="The Broad Institute Genomics Platform"/>
            <consortium name="The Broad Institute Genome Sequencing Center for Infectious Disease"/>
            <person name="Wu L."/>
            <person name="Ma J."/>
        </authorList>
    </citation>
    <scope>NUCLEOTIDE SEQUENCE [LARGE SCALE GENOMIC DNA]</scope>
    <source>
        <strain evidence="9">CGMCC 1.15643</strain>
    </source>
</reference>
<evidence type="ECO:0000259" key="7">
    <source>
        <dbReference type="Pfam" id="PF00294"/>
    </source>
</evidence>
<keyword evidence="4 8" id="KW-0418">Kinase</keyword>
<proteinExistence type="inferred from homology"/>
<organism evidence="8 9">
    <name type="scientific">Bosea minatitlanensis</name>
    <dbReference type="NCBI Taxonomy" id="128782"/>
    <lineage>
        <taxon>Bacteria</taxon>
        <taxon>Pseudomonadati</taxon>
        <taxon>Pseudomonadota</taxon>
        <taxon>Alphaproteobacteria</taxon>
        <taxon>Hyphomicrobiales</taxon>
        <taxon>Boseaceae</taxon>
        <taxon>Bosea</taxon>
    </lineage>
</organism>
<dbReference type="SUPFAM" id="SSF53613">
    <property type="entry name" value="Ribokinase-like"/>
    <property type="match status" value="1"/>
</dbReference>
<dbReference type="InterPro" id="IPR029056">
    <property type="entry name" value="Ribokinase-like"/>
</dbReference>
<dbReference type="PANTHER" id="PTHR43085:SF1">
    <property type="entry name" value="PSEUDOURIDINE KINASE-RELATED"/>
    <property type="match status" value="1"/>
</dbReference>
<evidence type="ECO:0000313" key="8">
    <source>
        <dbReference type="EMBL" id="MFC5292363.1"/>
    </source>
</evidence>
<name>A0ABW0F1C3_9HYPH</name>
<dbReference type="GO" id="GO:0016301">
    <property type="term" value="F:kinase activity"/>
    <property type="evidence" value="ECO:0007669"/>
    <property type="project" value="UniProtKB-KW"/>
</dbReference>
<keyword evidence="9" id="KW-1185">Reference proteome</keyword>
<accession>A0ABW0F1C3</accession>
<comment type="caution">
    <text evidence="8">The sequence shown here is derived from an EMBL/GenBank/DDBJ whole genome shotgun (WGS) entry which is preliminary data.</text>
</comment>
<dbReference type="PROSITE" id="PS00584">
    <property type="entry name" value="PFKB_KINASES_2"/>
    <property type="match status" value="1"/>
</dbReference>
<evidence type="ECO:0000256" key="5">
    <source>
        <dbReference type="ARBA" id="ARBA00022840"/>
    </source>
</evidence>
<feature type="region of interest" description="Disordered" evidence="6">
    <location>
        <begin position="305"/>
        <end position="329"/>
    </location>
</feature>
<evidence type="ECO:0000256" key="4">
    <source>
        <dbReference type="ARBA" id="ARBA00022777"/>
    </source>
</evidence>
<protein>
    <submittedName>
        <fullName evidence="8">PfkB family carbohydrate kinase</fullName>
    </submittedName>
</protein>
<sequence>MILVCGEALVDLFVAAPEDGEMPARIVAGGSPFNLAIGLARLGVPAGFLGGLSRDRFGAFLAQRLAEEGVDGRFLVRSDRPTTISAVVTAADGQPRYSFHGEGAADRWLAPADLPAALPAEVEALAFGSYTMAVEPVGSALAALAAREAGRRVISVDPNLRPMAVGDMTRWAEAAERFYRVATIVKASDEDVRIAWDGRLSPGEAAAYWLERGASLVAITEGARGATGFCRAGQVSVPGHAVAVADTVAAGDSFHAALLARLSGTGRLNPAAIAALDRPALADLLAHAAAAAAVTVTRRGADLPREEDVRAALGAGPAAEPDGLPPAGS</sequence>
<evidence type="ECO:0000256" key="6">
    <source>
        <dbReference type="SAM" id="MobiDB-lite"/>
    </source>
</evidence>
<dbReference type="RefSeq" id="WP_158448267.1">
    <property type="nucleotide sequence ID" value="NZ_JAOAOS010000001.1"/>
</dbReference>
<dbReference type="InterPro" id="IPR050306">
    <property type="entry name" value="PfkB_Carbo_kinase"/>
</dbReference>